<reference evidence="1 2" key="1">
    <citation type="submission" date="2019-10" db="EMBL/GenBank/DDBJ databases">
        <title>Genomic and transcriptomic insights into the perfect genentic adaptation of a filamentous nitrogen-fixing cyanobacterium to rice fields.</title>
        <authorList>
            <person name="Chen Z."/>
        </authorList>
    </citation>
    <scope>NUCLEOTIDE SEQUENCE [LARGE SCALE GENOMIC DNA]</scope>
    <source>
        <strain evidence="1">CCNUC1</strain>
    </source>
</reference>
<evidence type="ECO:0000313" key="2">
    <source>
        <dbReference type="Proteomes" id="UP000326678"/>
    </source>
</evidence>
<organism evidence="1 2">
    <name type="scientific">Nostoc sphaeroides CCNUC1</name>
    <dbReference type="NCBI Taxonomy" id="2653204"/>
    <lineage>
        <taxon>Bacteria</taxon>
        <taxon>Bacillati</taxon>
        <taxon>Cyanobacteriota</taxon>
        <taxon>Cyanophyceae</taxon>
        <taxon>Nostocales</taxon>
        <taxon>Nostocaceae</taxon>
        <taxon>Nostoc</taxon>
    </lineage>
</organism>
<evidence type="ECO:0000313" key="1">
    <source>
        <dbReference type="EMBL" id="QFS45230.1"/>
    </source>
</evidence>
<proteinExistence type="predicted"/>
<gene>
    <name evidence="1" type="ORF">GXM_02707</name>
</gene>
<protein>
    <submittedName>
        <fullName evidence="1">Uncharacterized protein</fullName>
    </submittedName>
</protein>
<dbReference type="Proteomes" id="UP000326678">
    <property type="component" value="Chromosome Gxm1"/>
</dbReference>
<sequence>MNFPPSRYVLGVRGLSQSLAFPHLLEDRFRERSKYIA</sequence>
<name>A0A5P8VXX0_9NOSO</name>
<accession>A0A5P8VXX0</accession>
<dbReference type="KEGG" id="nsh:GXM_02707"/>
<keyword evidence="2" id="KW-1185">Reference proteome</keyword>
<dbReference type="EMBL" id="CP045226">
    <property type="protein sequence ID" value="QFS45230.1"/>
    <property type="molecule type" value="Genomic_DNA"/>
</dbReference>
<dbReference type="AlphaFoldDB" id="A0A5P8VXX0"/>